<feature type="compositionally biased region" description="Basic and acidic residues" evidence="7">
    <location>
        <begin position="143"/>
        <end position="155"/>
    </location>
</feature>
<dbReference type="FunFam" id="4.10.1000.10:FF:000016">
    <property type="entry name" value="Zinc finger CCCH domain-containing protein"/>
    <property type="match status" value="1"/>
</dbReference>
<dbReference type="PANTHER" id="PTHR12547:SF156">
    <property type="entry name" value="ZINC FINGER CCCH DOMAIN-CONTAINING PROTEIN 12"/>
    <property type="match status" value="1"/>
</dbReference>
<evidence type="ECO:0000256" key="5">
    <source>
        <dbReference type="ARBA" id="ARBA00023125"/>
    </source>
</evidence>
<feature type="domain" description="C3H1-type" evidence="8">
    <location>
        <begin position="98"/>
        <end position="125"/>
    </location>
</feature>
<feature type="domain" description="C3H1-type" evidence="8">
    <location>
        <begin position="172"/>
        <end position="200"/>
    </location>
</feature>
<gene>
    <name evidence="9" type="ORF">TEA_029203</name>
</gene>
<keyword evidence="2" id="KW-0677">Repeat</keyword>
<dbReference type="FunFam" id="4.10.1000.10:FF:000045">
    <property type="entry name" value="Zinc finger, CCCH-type"/>
    <property type="match status" value="1"/>
</dbReference>
<comment type="caution">
    <text evidence="9">The sequence shown here is derived from an EMBL/GenBank/DDBJ whole genome shotgun (WGS) entry which is preliminary data.</text>
</comment>
<dbReference type="PANTHER" id="PTHR12547">
    <property type="entry name" value="CCCH ZINC FINGER/TIS11-RELATED"/>
    <property type="match status" value="1"/>
</dbReference>
<evidence type="ECO:0000256" key="6">
    <source>
        <dbReference type="PROSITE-ProRule" id="PRU00723"/>
    </source>
</evidence>
<feature type="domain" description="C3H1-type" evidence="8">
    <location>
        <begin position="238"/>
        <end position="266"/>
    </location>
</feature>
<name>A0A4S4D7V5_CAMSN</name>
<evidence type="ECO:0000256" key="1">
    <source>
        <dbReference type="ARBA" id="ARBA00022723"/>
    </source>
</evidence>
<dbReference type="InterPro" id="IPR041367">
    <property type="entry name" value="Znf-CCCH_4"/>
</dbReference>
<dbReference type="Pfam" id="PF00642">
    <property type="entry name" value="zf-CCCH"/>
    <property type="match status" value="2"/>
</dbReference>
<dbReference type="InterPro" id="IPR036855">
    <property type="entry name" value="Znf_CCCH_sf"/>
</dbReference>
<dbReference type="EMBL" id="SDRB02012530">
    <property type="protein sequence ID" value="THF97475.1"/>
    <property type="molecule type" value="Genomic_DNA"/>
</dbReference>
<sequence>MDYGQESGFSGGNVVQVLTGPQSNGVGENWGSGSADQAVWASEDDYRVWNREASVDTTSNSDYDGRQLQTRSGSEPPNKKSRNSQSGDSRSKAIGKMFFKTKLCCKFRAGTCPYITNCNFAHSIEELRRPPPNWQEIVAAHEEERGVSSEPREEFQIPSLGSSGFSGETQRSYKGRHCKKFYTEEGCPYGDNCTFLHDEQSKDRESVAISLGPGSGGGYGGSASATASGSNSNVKPSNWKTRICNKWEMTGYCPFGNKCHFAHGSQELHRYGGELMETETRDSSFAPPDVKLGAVPSRTLADTIVASVTSAPHSDGYHIGVPSQRLSNVIQRTGQRPHQKWKGPDKISRIYGDWIDDFERLQVGDHSRSLRAFLSCHSCHESVPRVPKLTWVVDEAIELFNLEVREAIGSPDLMGDETFGL</sequence>
<evidence type="ECO:0000256" key="7">
    <source>
        <dbReference type="SAM" id="MobiDB-lite"/>
    </source>
</evidence>
<dbReference type="GO" id="GO:0006355">
    <property type="term" value="P:regulation of DNA-templated transcription"/>
    <property type="evidence" value="ECO:0007669"/>
    <property type="project" value="UniProtKB-ARBA"/>
</dbReference>
<protein>
    <recommendedName>
        <fullName evidence="8">C3H1-type domain-containing protein</fullName>
    </recommendedName>
</protein>
<feature type="zinc finger region" description="C3H1-type" evidence="6">
    <location>
        <begin position="98"/>
        <end position="125"/>
    </location>
</feature>
<feature type="region of interest" description="Disordered" evidence="7">
    <location>
        <begin position="208"/>
        <end position="235"/>
    </location>
</feature>
<feature type="region of interest" description="Disordered" evidence="7">
    <location>
        <begin position="51"/>
        <end position="91"/>
    </location>
</feature>
<dbReference type="STRING" id="542762.A0A4S4D7V5"/>
<feature type="compositionally biased region" description="Polar residues" evidence="7">
    <location>
        <begin position="55"/>
        <end position="75"/>
    </location>
</feature>
<keyword evidence="10" id="KW-1185">Reference proteome</keyword>
<feature type="compositionally biased region" description="Polar residues" evidence="7">
    <location>
        <begin position="159"/>
        <end position="168"/>
    </location>
</feature>
<evidence type="ECO:0000256" key="3">
    <source>
        <dbReference type="ARBA" id="ARBA00022771"/>
    </source>
</evidence>
<dbReference type="Gene3D" id="4.10.1000.10">
    <property type="entry name" value="Zinc finger, CCCH-type"/>
    <property type="match status" value="3"/>
</dbReference>
<keyword evidence="4 6" id="KW-0862">Zinc</keyword>
<organism evidence="9 10">
    <name type="scientific">Camellia sinensis var. sinensis</name>
    <name type="common">China tea</name>
    <dbReference type="NCBI Taxonomy" id="542762"/>
    <lineage>
        <taxon>Eukaryota</taxon>
        <taxon>Viridiplantae</taxon>
        <taxon>Streptophyta</taxon>
        <taxon>Embryophyta</taxon>
        <taxon>Tracheophyta</taxon>
        <taxon>Spermatophyta</taxon>
        <taxon>Magnoliopsida</taxon>
        <taxon>eudicotyledons</taxon>
        <taxon>Gunneridae</taxon>
        <taxon>Pentapetalae</taxon>
        <taxon>asterids</taxon>
        <taxon>Ericales</taxon>
        <taxon>Theaceae</taxon>
        <taxon>Camellia</taxon>
    </lineage>
</organism>
<proteinExistence type="predicted"/>
<dbReference type="SUPFAM" id="SSF90229">
    <property type="entry name" value="CCCH zinc finger"/>
    <property type="match status" value="3"/>
</dbReference>
<evidence type="ECO:0000256" key="2">
    <source>
        <dbReference type="ARBA" id="ARBA00022737"/>
    </source>
</evidence>
<dbReference type="GO" id="GO:0008270">
    <property type="term" value="F:zinc ion binding"/>
    <property type="evidence" value="ECO:0007669"/>
    <property type="project" value="UniProtKB-KW"/>
</dbReference>
<feature type="compositionally biased region" description="Low complexity" evidence="7">
    <location>
        <begin position="222"/>
        <end position="232"/>
    </location>
</feature>
<accession>A0A4S4D7V5</accession>
<dbReference type="Pfam" id="PF18044">
    <property type="entry name" value="zf-CCCH_4"/>
    <property type="match status" value="1"/>
</dbReference>
<dbReference type="FunFam" id="4.10.1000.10:FF:000001">
    <property type="entry name" value="zinc finger CCCH domain-containing protein 15-like"/>
    <property type="match status" value="1"/>
</dbReference>
<dbReference type="AlphaFoldDB" id="A0A4S4D7V5"/>
<evidence type="ECO:0000313" key="9">
    <source>
        <dbReference type="EMBL" id="THF97475.1"/>
    </source>
</evidence>
<evidence type="ECO:0000313" key="10">
    <source>
        <dbReference type="Proteomes" id="UP000306102"/>
    </source>
</evidence>
<dbReference type="InterPro" id="IPR000571">
    <property type="entry name" value="Znf_CCCH"/>
</dbReference>
<evidence type="ECO:0000256" key="4">
    <source>
        <dbReference type="ARBA" id="ARBA00022833"/>
    </source>
</evidence>
<dbReference type="PROSITE" id="PS50103">
    <property type="entry name" value="ZF_C3H1"/>
    <property type="match status" value="3"/>
</dbReference>
<evidence type="ECO:0000259" key="8">
    <source>
        <dbReference type="PROSITE" id="PS50103"/>
    </source>
</evidence>
<dbReference type="InterPro" id="IPR045877">
    <property type="entry name" value="ZFP36-like"/>
</dbReference>
<feature type="zinc finger region" description="C3H1-type" evidence="6">
    <location>
        <begin position="238"/>
        <end position="266"/>
    </location>
</feature>
<feature type="region of interest" description="Disordered" evidence="7">
    <location>
        <begin position="143"/>
        <end position="168"/>
    </location>
</feature>
<keyword evidence="3 6" id="KW-0863">Zinc-finger</keyword>
<dbReference type="Proteomes" id="UP000306102">
    <property type="component" value="Unassembled WGS sequence"/>
</dbReference>
<dbReference type="SMART" id="SM00356">
    <property type="entry name" value="ZnF_C3H1"/>
    <property type="match status" value="3"/>
</dbReference>
<feature type="zinc finger region" description="C3H1-type" evidence="6">
    <location>
        <begin position="172"/>
        <end position="200"/>
    </location>
</feature>
<dbReference type="GO" id="GO:0003729">
    <property type="term" value="F:mRNA binding"/>
    <property type="evidence" value="ECO:0007669"/>
    <property type="project" value="InterPro"/>
</dbReference>
<keyword evidence="5" id="KW-0238">DNA-binding</keyword>
<feature type="compositionally biased region" description="Polar residues" evidence="7">
    <location>
        <begin position="19"/>
        <end position="35"/>
    </location>
</feature>
<dbReference type="GO" id="GO:0003677">
    <property type="term" value="F:DNA binding"/>
    <property type="evidence" value="ECO:0007669"/>
    <property type="project" value="UniProtKB-KW"/>
</dbReference>
<keyword evidence="1 6" id="KW-0479">Metal-binding</keyword>
<reference evidence="9 10" key="1">
    <citation type="journal article" date="2018" name="Proc. Natl. Acad. Sci. U.S.A.">
        <title>Draft genome sequence of Camellia sinensis var. sinensis provides insights into the evolution of the tea genome and tea quality.</title>
        <authorList>
            <person name="Wei C."/>
            <person name="Yang H."/>
            <person name="Wang S."/>
            <person name="Zhao J."/>
            <person name="Liu C."/>
            <person name="Gao L."/>
            <person name="Xia E."/>
            <person name="Lu Y."/>
            <person name="Tai Y."/>
            <person name="She G."/>
            <person name="Sun J."/>
            <person name="Cao H."/>
            <person name="Tong W."/>
            <person name="Gao Q."/>
            <person name="Li Y."/>
            <person name="Deng W."/>
            <person name="Jiang X."/>
            <person name="Wang W."/>
            <person name="Chen Q."/>
            <person name="Zhang S."/>
            <person name="Li H."/>
            <person name="Wu J."/>
            <person name="Wang P."/>
            <person name="Li P."/>
            <person name="Shi C."/>
            <person name="Zheng F."/>
            <person name="Jian J."/>
            <person name="Huang B."/>
            <person name="Shan D."/>
            <person name="Shi M."/>
            <person name="Fang C."/>
            <person name="Yue Y."/>
            <person name="Li F."/>
            <person name="Li D."/>
            <person name="Wei S."/>
            <person name="Han B."/>
            <person name="Jiang C."/>
            <person name="Yin Y."/>
            <person name="Xia T."/>
            <person name="Zhang Z."/>
            <person name="Bennetzen J.L."/>
            <person name="Zhao S."/>
            <person name="Wan X."/>
        </authorList>
    </citation>
    <scope>NUCLEOTIDE SEQUENCE [LARGE SCALE GENOMIC DNA]</scope>
    <source>
        <strain evidence="10">cv. Shuchazao</strain>
        <tissue evidence="9">Leaf</tissue>
    </source>
</reference>
<feature type="region of interest" description="Disordered" evidence="7">
    <location>
        <begin position="1"/>
        <end position="37"/>
    </location>
</feature>